<dbReference type="AlphaFoldDB" id="A0A3M8CTD5"/>
<comment type="similarity">
    <text evidence="1">Belongs to the short-chain dehydrogenases/reductases (SDR) family.</text>
</comment>
<dbReference type="GO" id="GO:0047936">
    <property type="term" value="F:glucose 1-dehydrogenase [NAD(P)+] activity"/>
    <property type="evidence" value="ECO:0007669"/>
    <property type="project" value="UniProtKB-EC"/>
</dbReference>
<dbReference type="GO" id="GO:0032787">
    <property type="term" value="P:monocarboxylic acid metabolic process"/>
    <property type="evidence" value="ECO:0007669"/>
    <property type="project" value="UniProtKB-ARBA"/>
</dbReference>
<name>A0A3M8CTD5_9BACL</name>
<dbReference type="InterPro" id="IPR002347">
    <property type="entry name" value="SDR_fam"/>
</dbReference>
<dbReference type="SUPFAM" id="SSF51735">
    <property type="entry name" value="NAD(P)-binding Rossmann-fold domains"/>
    <property type="match status" value="1"/>
</dbReference>
<gene>
    <name evidence="3" type="ORF">EDM56_30430</name>
</gene>
<organism evidence="3 4">
    <name type="scientific">Brevibacillus fluminis</name>
    <dbReference type="NCBI Taxonomy" id="511487"/>
    <lineage>
        <taxon>Bacteria</taxon>
        <taxon>Bacillati</taxon>
        <taxon>Bacillota</taxon>
        <taxon>Bacilli</taxon>
        <taxon>Bacillales</taxon>
        <taxon>Paenibacillaceae</taxon>
        <taxon>Brevibacillus</taxon>
    </lineage>
</organism>
<keyword evidence="4" id="KW-1185">Reference proteome</keyword>
<keyword evidence="2 3" id="KW-0560">Oxidoreductase</keyword>
<dbReference type="InterPro" id="IPR020904">
    <property type="entry name" value="Sc_DH/Rdtase_CS"/>
</dbReference>
<dbReference type="FunFam" id="3.40.50.720:FF:000173">
    <property type="entry name" value="3-oxoacyl-[acyl-carrier protein] reductase"/>
    <property type="match status" value="1"/>
</dbReference>
<dbReference type="Gene3D" id="3.40.50.720">
    <property type="entry name" value="NAD(P)-binding Rossmann-like Domain"/>
    <property type="match status" value="1"/>
</dbReference>
<dbReference type="CDD" id="cd05233">
    <property type="entry name" value="SDR_c"/>
    <property type="match status" value="1"/>
</dbReference>
<dbReference type="PROSITE" id="PS00061">
    <property type="entry name" value="ADH_SHORT"/>
    <property type="match status" value="1"/>
</dbReference>
<accession>A0A3M8CTD5</accession>
<dbReference type="RefSeq" id="WP_122921686.1">
    <property type="nucleotide sequence ID" value="NZ_RHHQ01000033.1"/>
</dbReference>
<dbReference type="EMBL" id="RHHQ01000033">
    <property type="protein sequence ID" value="RNB78517.1"/>
    <property type="molecule type" value="Genomic_DNA"/>
</dbReference>
<sequence>MKRHVDGKLTLVTGGSGGIGSAIAIRLASEGANVAVHYLRNREGADETVRAIREAGGQAEAFQADLSDLGQIDSLVKQVQSSFGASVDILVNNAGQMSGRSSLTEMTEDYYDQTMAINFKSCVFVSKAVLPAMLEKGRGHIVNIASLAAHNGGGSGIAIYAAAKNAMLAFTKNMAKEYADKGIRVNAICPGVIANTSNDRFKTEEIRKSIIAGIPLQREGLPEDVANGVLFLVSDLSAFITGETLEINGGMSMR</sequence>
<dbReference type="PANTHER" id="PTHR42879:SF2">
    <property type="entry name" value="3-OXOACYL-[ACYL-CARRIER-PROTEIN] REDUCTASE FABG"/>
    <property type="match status" value="1"/>
</dbReference>
<dbReference type="Proteomes" id="UP000271031">
    <property type="component" value="Unassembled WGS sequence"/>
</dbReference>
<proteinExistence type="inferred from homology"/>
<evidence type="ECO:0000256" key="2">
    <source>
        <dbReference type="ARBA" id="ARBA00023002"/>
    </source>
</evidence>
<evidence type="ECO:0000313" key="4">
    <source>
        <dbReference type="Proteomes" id="UP000271031"/>
    </source>
</evidence>
<reference evidence="3 4" key="1">
    <citation type="submission" date="2018-10" db="EMBL/GenBank/DDBJ databases">
        <title>Phylogenomics of Brevibacillus.</title>
        <authorList>
            <person name="Dunlap C."/>
        </authorList>
    </citation>
    <scope>NUCLEOTIDE SEQUENCE [LARGE SCALE GENOMIC DNA]</scope>
    <source>
        <strain evidence="3 4">JCM 15716</strain>
    </source>
</reference>
<evidence type="ECO:0000313" key="3">
    <source>
        <dbReference type="EMBL" id="RNB78517.1"/>
    </source>
</evidence>
<dbReference type="InterPro" id="IPR036291">
    <property type="entry name" value="NAD(P)-bd_dom_sf"/>
</dbReference>
<dbReference type="PRINTS" id="PR00080">
    <property type="entry name" value="SDRFAMILY"/>
</dbReference>
<dbReference type="PANTHER" id="PTHR42879">
    <property type="entry name" value="3-OXOACYL-(ACYL-CARRIER-PROTEIN) REDUCTASE"/>
    <property type="match status" value="1"/>
</dbReference>
<dbReference type="NCBIfam" id="NF005559">
    <property type="entry name" value="PRK07231.1"/>
    <property type="match status" value="1"/>
</dbReference>
<dbReference type="InterPro" id="IPR050259">
    <property type="entry name" value="SDR"/>
</dbReference>
<dbReference type="PRINTS" id="PR00081">
    <property type="entry name" value="GDHRDH"/>
</dbReference>
<dbReference type="OrthoDB" id="9803333at2"/>
<dbReference type="EC" id="1.1.1.47" evidence="3"/>
<dbReference type="Pfam" id="PF13561">
    <property type="entry name" value="adh_short_C2"/>
    <property type="match status" value="1"/>
</dbReference>
<protein>
    <submittedName>
        <fullName evidence="3">Glucose 1-dehydrogenase</fullName>
        <ecNumber evidence="3">1.1.1.47</ecNumber>
    </submittedName>
</protein>
<evidence type="ECO:0000256" key="1">
    <source>
        <dbReference type="ARBA" id="ARBA00006484"/>
    </source>
</evidence>
<comment type="caution">
    <text evidence="3">The sequence shown here is derived from an EMBL/GenBank/DDBJ whole genome shotgun (WGS) entry which is preliminary data.</text>
</comment>